<proteinExistence type="predicted"/>
<sequence>MGYERNREEDSPEDASHLCELECMRPRTVTNPSAMRWLLTLASLSAGAVDELERRSRRRLPIRAHELASHLGELERRRPRRTAGASVGRLRSERGVANLSLGGRAERQELERSLRRTVTIRERGRSLGWASGENVYPDSVREKSSSNWLINLHLMHEGTTVIALSTTLAWFHRQVLTLGTGPETIDIVTGWGRRSRVTTSSLSETTLTEAGNLPLSLRTNIASYTGKLIATIRAHRTVCTNIAPRLTAPLHNKTFATPSIMHARLSSATVVMITNIVERDPNNIIPFLYLSRDCESVTFAVRVNPDSVTPSILQIVSMAAKRYEVILLKSHILCVFHHSTAVSPHCKDSTKLQEYAATTTYANGTNQGLVI</sequence>
<reference evidence="2" key="2">
    <citation type="submission" date="2019-07" db="EMBL/GenBank/DDBJ databases">
        <authorList>
            <person name="Seetharam A."/>
            <person name="Woodhouse M."/>
            <person name="Cannon E."/>
        </authorList>
    </citation>
    <scope>NUCLEOTIDE SEQUENCE [LARGE SCALE GENOMIC DNA]</scope>
    <source>
        <strain evidence="2">cv. B73</strain>
    </source>
</reference>
<dbReference type="PANTHER" id="PTHR47447">
    <property type="entry name" value="OS03G0856100 PROTEIN"/>
    <property type="match status" value="1"/>
</dbReference>
<keyword evidence="3" id="KW-1185">Reference proteome</keyword>
<dbReference type="InParanoid" id="A0A804PRI2"/>
<evidence type="ECO:0000256" key="1">
    <source>
        <dbReference type="ARBA" id="ARBA00022737"/>
    </source>
</evidence>
<evidence type="ECO:0000313" key="2">
    <source>
        <dbReference type="EnsemblPlants" id="Zm00001eb262590_P001"/>
    </source>
</evidence>
<protein>
    <submittedName>
        <fullName evidence="2">Uncharacterized protein</fullName>
    </submittedName>
</protein>
<name>A0A804PRI2_MAIZE</name>
<keyword evidence="1" id="KW-0677">Repeat</keyword>
<dbReference type="AlphaFoldDB" id="A0A804PRI2"/>
<accession>A0A804PRI2</accession>
<reference evidence="2" key="3">
    <citation type="submission" date="2021-05" db="UniProtKB">
        <authorList>
            <consortium name="EnsemblPlants"/>
        </authorList>
    </citation>
    <scope>IDENTIFICATION</scope>
    <source>
        <strain evidence="2">cv. B73</strain>
    </source>
</reference>
<dbReference type="Proteomes" id="UP000007305">
    <property type="component" value="Chromosome 6"/>
</dbReference>
<dbReference type="PANTHER" id="PTHR47447:SF17">
    <property type="entry name" value="OS12G0638900 PROTEIN"/>
    <property type="match status" value="1"/>
</dbReference>
<dbReference type="EnsemblPlants" id="Zm00001eb262590_T001">
    <property type="protein sequence ID" value="Zm00001eb262590_P001"/>
    <property type="gene ID" value="Zm00001eb262590"/>
</dbReference>
<evidence type="ECO:0000313" key="3">
    <source>
        <dbReference type="Proteomes" id="UP000007305"/>
    </source>
</evidence>
<reference evidence="3" key="1">
    <citation type="journal article" date="2009" name="Science">
        <title>The B73 maize genome: complexity, diversity, and dynamics.</title>
        <authorList>
            <person name="Schnable P.S."/>
            <person name="Ware D."/>
            <person name="Fulton R.S."/>
            <person name="Stein J.C."/>
            <person name="Wei F."/>
            <person name="Pasternak S."/>
            <person name="Liang C."/>
            <person name="Zhang J."/>
            <person name="Fulton L."/>
            <person name="Graves T.A."/>
            <person name="Minx P."/>
            <person name="Reily A.D."/>
            <person name="Courtney L."/>
            <person name="Kruchowski S.S."/>
            <person name="Tomlinson C."/>
            <person name="Strong C."/>
            <person name="Delehaunty K."/>
            <person name="Fronick C."/>
            <person name="Courtney B."/>
            <person name="Rock S.M."/>
            <person name="Belter E."/>
            <person name="Du F."/>
            <person name="Kim K."/>
            <person name="Abbott R.M."/>
            <person name="Cotton M."/>
            <person name="Levy A."/>
            <person name="Marchetto P."/>
            <person name="Ochoa K."/>
            <person name="Jackson S.M."/>
            <person name="Gillam B."/>
            <person name="Chen W."/>
            <person name="Yan L."/>
            <person name="Higginbotham J."/>
            <person name="Cardenas M."/>
            <person name="Waligorski J."/>
            <person name="Applebaum E."/>
            <person name="Phelps L."/>
            <person name="Falcone J."/>
            <person name="Kanchi K."/>
            <person name="Thane T."/>
            <person name="Scimone A."/>
            <person name="Thane N."/>
            <person name="Henke J."/>
            <person name="Wang T."/>
            <person name="Ruppert J."/>
            <person name="Shah N."/>
            <person name="Rotter K."/>
            <person name="Hodges J."/>
            <person name="Ingenthron E."/>
            <person name="Cordes M."/>
            <person name="Kohlberg S."/>
            <person name="Sgro J."/>
            <person name="Delgado B."/>
            <person name="Mead K."/>
            <person name="Chinwalla A."/>
            <person name="Leonard S."/>
            <person name="Crouse K."/>
            <person name="Collura K."/>
            <person name="Kudrna D."/>
            <person name="Currie J."/>
            <person name="He R."/>
            <person name="Angelova A."/>
            <person name="Rajasekar S."/>
            <person name="Mueller T."/>
            <person name="Lomeli R."/>
            <person name="Scara G."/>
            <person name="Ko A."/>
            <person name="Delaney K."/>
            <person name="Wissotski M."/>
            <person name="Lopez G."/>
            <person name="Campos D."/>
            <person name="Braidotti M."/>
            <person name="Ashley E."/>
            <person name="Golser W."/>
            <person name="Kim H."/>
            <person name="Lee S."/>
            <person name="Lin J."/>
            <person name="Dujmic Z."/>
            <person name="Kim W."/>
            <person name="Talag J."/>
            <person name="Zuccolo A."/>
            <person name="Fan C."/>
            <person name="Sebastian A."/>
            <person name="Kramer M."/>
            <person name="Spiegel L."/>
            <person name="Nascimento L."/>
            <person name="Zutavern T."/>
            <person name="Miller B."/>
            <person name="Ambroise C."/>
            <person name="Muller S."/>
            <person name="Spooner W."/>
            <person name="Narechania A."/>
            <person name="Ren L."/>
            <person name="Wei S."/>
            <person name="Kumari S."/>
            <person name="Faga B."/>
            <person name="Levy M.J."/>
            <person name="McMahan L."/>
            <person name="Van Buren P."/>
            <person name="Vaughn M.W."/>
            <person name="Ying K."/>
            <person name="Yeh C.-T."/>
            <person name="Emrich S.J."/>
            <person name="Jia Y."/>
            <person name="Kalyanaraman A."/>
            <person name="Hsia A.-P."/>
            <person name="Barbazuk W.B."/>
            <person name="Baucom R.S."/>
            <person name="Brutnell T.P."/>
            <person name="Carpita N.C."/>
            <person name="Chaparro C."/>
            <person name="Chia J.-M."/>
            <person name="Deragon J.-M."/>
            <person name="Estill J.C."/>
            <person name="Fu Y."/>
            <person name="Jeddeloh J.A."/>
            <person name="Han Y."/>
            <person name="Lee H."/>
            <person name="Li P."/>
            <person name="Lisch D.R."/>
            <person name="Liu S."/>
            <person name="Liu Z."/>
            <person name="Nagel D.H."/>
            <person name="McCann M.C."/>
            <person name="SanMiguel P."/>
            <person name="Myers A.M."/>
            <person name="Nettleton D."/>
            <person name="Nguyen J."/>
            <person name="Penning B.W."/>
            <person name="Ponnala L."/>
            <person name="Schneider K.L."/>
            <person name="Schwartz D.C."/>
            <person name="Sharma A."/>
            <person name="Soderlund C."/>
            <person name="Springer N.M."/>
            <person name="Sun Q."/>
            <person name="Wang H."/>
            <person name="Waterman M."/>
            <person name="Westerman R."/>
            <person name="Wolfgruber T.K."/>
            <person name="Yang L."/>
            <person name="Yu Y."/>
            <person name="Zhang L."/>
            <person name="Zhou S."/>
            <person name="Zhu Q."/>
            <person name="Bennetzen J.L."/>
            <person name="Dawe R.K."/>
            <person name="Jiang J."/>
            <person name="Jiang N."/>
            <person name="Presting G.G."/>
            <person name="Wessler S.R."/>
            <person name="Aluru S."/>
            <person name="Martienssen R.A."/>
            <person name="Clifton S.W."/>
            <person name="McCombie W.R."/>
            <person name="Wing R.A."/>
            <person name="Wilson R.K."/>
        </authorList>
    </citation>
    <scope>NUCLEOTIDE SEQUENCE [LARGE SCALE GENOMIC DNA]</scope>
    <source>
        <strain evidence="3">cv. B73</strain>
    </source>
</reference>
<dbReference type="Gramene" id="Zm00001eb262590_T001">
    <property type="protein sequence ID" value="Zm00001eb262590_P001"/>
    <property type="gene ID" value="Zm00001eb262590"/>
</dbReference>
<organism evidence="2 3">
    <name type="scientific">Zea mays</name>
    <name type="common">Maize</name>
    <dbReference type="NCBI Taxonomy" id="4577"/>
    <lineage>
        <taxon>Eukaryota</taxon>
        <taxon>Viridiplantae</taxon>
        <taxon>Streptophyta</taxon>
        <taxon>Embryophyta</taxon>
        <taxon>Tracheophyta</taxon>
        <taxon>Spermatophyta</taxon>
        <taxon>Magnoliopsida</taxon>
        <taxon>Liliopsida</taxon>
        <taxon>Poales</taxon>
        <taxon>Poaceae</taxon>
        <taxon>PACMAD clade</taxon>
        <taxon>Panicoideae</taxon>
        <taxon>Andropogonodae</taxon>
        <taxon>Andropogoneae</taxon>
        <taxon>Tripsacinae</taxon>
        <taxon>Zea</taxon>
    </lineage>
</organism>